<keyword evidence="2" id="KW-1185">Reference proteome</keyword>
<feature type="non-terminal residue" evidence="1">
    <location>
        <position position="1"/>
    </location>
</feature>
<dbReference type="Proteomes" id="UP000814140">
    <property type="component" value="Unassembled WGS sequence"/>
</dbReference>
<comment type="caution">
    <text evidence="1">The sequence shown here is derived from an EMBL/GenBank/DDBJ whole genome shotgun (WGS) entry which is preliminary data.</text>
</comment>
<dbReference type="EMBL" id="MU277301">
    <property type="protein sequence ID" value="KAI0055256.1"/>
    <property type="molecule type" value="Genomic_DNA"/>
</dbReference>
<reference evidence="1" key="2">
    <citation type="journal article" date="2022" name="New Phytol.">
        <title>Evolutionary transition to the ectomycorrhizal habit in the genomes of a hyperdiverse lineage of mushroom-forming fungi.</title>
        <authorList>
            <person name="Looney B."/>
            <person name="Miyauchi S."/>
            <person name="Morin E."/>
            <person name="Drula E."/>
            <person name="Courty P.E."/>
            <person name="Kohler A."/>
            <person name="Kuo A."/>
            <person name="LaButti K."/>
            <person name="Pangilinan J."/>
            <person name="Lipzen A."/>
            <person name="Riley R."/>
            <person name="Andreopoulos W."/>
            <person name="He G."/>
            <person name="Johnson J."/>
            <person name="Nolan M."/>
            <person name="Tritt A."/>
            <person name="Barry K.W."/>
            <person name="Grigoriev I.V."/>
            <person name="Nagy L.G."/>
            <person name="Hibbett D."/>
            <person name="Henrissat B."/>
            <person name="Matheny P.B."/>
            <person name="Labbe J."/>
            <person name="Martin F.M."/>
        </authorList>
    </citation>
    <scope>NUCLEOTIDE SEQUENCE</scope>
    <source>
        <strain evidence="1">HHB10654</strain>
    </source>
</reference>
<feature type="non-terminal residue" evidence="1">
    <location>
        <position position="220"/>
    </location>
</feature>
<accession>A0ACB8SHB6</accession>
<reference evidence="1" key="1">
    <citation type="submission" date="2021-03" db="EMBL/GenBank/DDBJ databases">
        <authorList>
            <consortium name="DOE Joint Genome Institute"/>
            <person name="Ahrendt S."/>
            <person name="Looney B.P."/>
            <person name="Miyauchi S."/>
            <person name="Morin E."/>
            <person name="Drula E."/>
            <person name="Courty P.E."/>
            <person name="Chicoki N."/>
            <person name="Fauchery L."/>
            <person name="Kohler A."/>
            <person name="Kuo A."/>
            <person name="Labutti K."/>
            <person name="Pangilinan J."/>
            <person name="Lipzen A."/>
            <person name="Riley R."/>
            <person name="Andreopoulos W."/>
            <person name="He G."/>
            <person name="Johnson J."/>
            <person name="Barry K.W."/>
            <person name="Grigoriev I.V."/>
            <person name="Nagy L."/>
            <person name="Hibbett D."/>
            <person name="Henrissat B."/>
            <person name="Matheny P.B."/>
            <person name="Labbe J."/>
            <person name="Martin F."/>
        </authorList>
    </citation>
    <scope>NUCLEOTIDE SEQUENCE</scope>
    <source>
        <strain evidence="1">HHB10654</strain>
    </source>
</reference>
<name>A0ACB8SHB6_9AGAM</name>
<sequence>HDQTSSQNWKDDMEGILIFTGLLSAIVATFLVESYPTLQQGSEDVTTQLLSQISLQLAAIANGTSVSSSLPLSQQASSGPTSSAVRINVAWSLSLALSLTCALAATLIQQWTRRYMQTVSTDDTSSPEDRAHIRAYFSEGIERFRLLLVVEAIPAVLHCSIFLFFAGLSGFLYNINQIVGNILIAFVALLGCGYTTLSILPIVYHNCPYHTPLSPLIWIL</sequence>
<proteinExistence type="predicted"/>
<evidence type="ECO:0000313" key="2">
    <source>
        <dbReference type="Proteomes" id="UP000814140"/>
    </source>
</evidence>
<evidence type="ECO:0000313" key="1">
    <source>
        <dbReference type="EMBL" id="KAI0055256.1"/>
    </source>
</evidence>
<gene>
    <name evidence="1" type="ORF">BV25DRAFT_1781248</name>
</gene>
<organism evidence="1 2">
    <name type="scientific">Artomyces pyxidatus</name>
    <dbReference type="NCBI Taxonomy" id="48021"/>
    <lineage>
        <taxon>Eukaryota</taxon>
        <taxon>Fungi</taxon>
        <taxon>Dikarya</taxon>
        <taxon>Basidiomycota</taxon>
        <taxon>Agaricomycotina</taxon>
        <taxon>Agaricomycetes</taxon>
        <taxon>Russulales</taxon>
        <taxon>Auriscalpiaceae</taxon>
        <taxon>Artomyces</taxon>
    </lineage>
</organism>
<protein>
    <submittedName>
        <fullName evidence="1">Uncharacterized protein</fullName>
    </submittedName>
</protein>